<dbReference type="PRINTS" id="PR00237">
    <property type="entry name" value="GPCRRHODOPSN"/>
</dbReference>
<dbReference type="InterPro" id="IPR001817">
    <property type="entry name" value="Vasoprsn_rcpt"/>
</dbReference>
<evidence type="ECO:0000256" key="4">
    <source>
        <dbReference type="ARBA" id="ARBA00022989"/>
    </source>
</evidence>
<evidence type="ECO:0000313" key="14">
    <source>
        <dbReference type="WBParaSite" id="Pan_g13069.t1"/>
    </source>
</evidence>
<reference evidence="14" key="2">
    <citation type="submission" date="2020-10" db="UniProtKB">
        <authorList>
            <consortium name="WormBaseParasite"/>
        </authorList>
    </citation>
    <scope>IDENTIFICATION</scope>
</reference>
<evidence type="ECO:0000256" key="7">
    <source>
        <dbReference type="ARBA" id="ARBA00023170"/>
    </source>
</evidence>
<comment type="subcellular location">
    <subcellularLocation>
        <location evidence="1 10">Cell membrane</location>
        <topology evidence="1 10">Multi-pass membrane protein</topology>
    </subcellularLocation>
</comment>
<accession>A0A7E4UUU1</accession>
<dbReference type="GO" id="GO:0005000">
    <property type="term" value="F:vasopressin receptor activity"/>
    <property type="evidence" value="ECO:0007669"/>
    <property type="project" value="InterPro"/>
</dbReference>
<name>A0A7E4UUU1_PANRE</name>
<dbReference type="Gene3D" id="1.20.1070.10">
    <property type="entry name" value="Rhodopsin 7-helix transmembrane proteins"/>
    <property type="match status" value="1"/>
</dbReference>
<feature type="transmembrane region" description="Helical" evidence="10">
    <location>
        <begin position="127"/>
        <end position="145"/>
    </location>
</feature>
<feature type="transmembrane region" description="Helical" evidence="10">
    <location>
        <begin position="299"/>
        <end position="320"/>
    </location>
</feature>
<evidence type="ECO:0000256" key="6">
    <source>
        <dbReference type="ARBA" id="ARBA00023136"/>
    </source>
</evidence>
<evidence type="ECO:0000256" key="3">
    <source>
        <dbReference type="ARBA" id="ARBA00022692"/>
    </source>
</evidence>
<keyword evidence="8 10" id="KW-0325">Glycoprotein</keyword>
<dbReference type="InterPro" id="IPR052665">
    <property type="entry name" value="Neuropeptide-GPCR"/>
</dbReference>
<dbReference type="PRINTS" id="PR00896">
    <property type="entry name" value="VASOPRESSINR"/>
</dbReference>
<dbReference type="SUPFAM" id="SSF81321">
    <property type="entry name" value="Family A G protein-coupled receptor-like"/>
    <property type="match status" value="1"/>
</dbReference>
<sequence>MKQIDHAARDNSSNGSFHGMDGHGDDYAGSDSAFDAEMSQPELRPMILHHAVSIIFTLLGNFLMIFVIIRHNSVKKRKRITPVQMLMLHMCTSDILFAMITLFPTMLMTITVPVFHGPNLLCKFVKFLQVVPMYSSSFLLVAISADRFYAICRPLASMRSSQYNRPTIYATAAWTGAILLSAPQFFIFSKNDNGDCTVNYTQPWQYPVYVICFNVIVWLLPSVIAGYLYYRVCRAVWQSMAYDKNCASTSGRSSAPRRTSSCKHSSGNPSDVLVQGSYVNGIFKPKDDYEKKRIATVKLTLTIVAANFVLWAPFCIISVIDALMPQFLSPVFATYIMFFGNLNSCMNPWIWFVFNKKTLQTVFGKHNLCCWFDNATSDMPTEDSVNRRSRQSMNYSGMEMNTFVQVSKTSDSF</sequence>
<feature type="transmembrane region" description="Helical" evidence="10">
    <location>
        <begin position="166"/>
        <end position="188"/>
    </location>
</feature>
<evidence type="ECO:0000256" key="8">
    <source>
        <dbReference type="ARBA" id="ARBA00023180"/>
    </source>
</evidence>
<feature type="transmembrane region" description="Helical" evidence="10">
    <location>
        <begin position="332"/>
        <end position="354"/>
    </location>
</feature>
<evidence type="ECO:0000256" key="11">
    <source>
        <dbReference type="SAM" id="MobiDB-lite"/>
    </source>
</evidence>
<keyword evidence="9 10" id="KW-0807">Transducer</keyword>
<keyword evidence="2" id="KW-1003">Cell membrane</keyword>
<evidence type="ECO:0000256" key="2">
    <source>
        <dbReference type="ARBA" id="ARBA00022475"/>
    </source>
</evidence>
<comment type="similarity">
    <text evidence="10">Belongs to the G-protein coupled receptor 1 family. Vasopressin/oxytocin receptor subfamily.</text>
</comment>
<keyword evidence="4 10" id="KW-1133">Transmembrane helix</keyword>
<dbReference type="PANTHER" id="PTHR24224">
    <property type="entry name" value="CARDIOACCELERATORY PEPTIDE RECEPTOR-RELATED"/>
    <property type="match status" value="1"/>
</dbReference>
<evidence type="ECO:0000259" key="12">
    <source>
        <dbReference type="PROSITE" id="PS50262"/>
    </source>
</evidence>
<dbReference type="InterPro" id="IPR000276">
    <property type="entry name" value="GPCR_Rhodpsn"/>
</dbReference>
<feature type="transmembrane region" description="Helical" evidence="10">
    <location>
        <begin position="208"/>
        <end position="230"/>
    </location>
</feature>
<dbReference type="Proteomes" id="UP000492821">
    <property type="component" value="Unassembled WGS sequence"/>
</dbReference>
<dbReference type="PROSITE" id="PS00237">
    <property type="entry name" value="G_PROTEIN_RECEP_F1_1"/>
    <property type="match status" value="1"/>
</dbReference>
<evidence type="ECO:0000256" key="10">
    <source>
        <dbReference type="RuleBase" id="RU046427"/>
    </source>
</evidence>
<feature type="transmembrane region" description="Helical" evidence="10">
    <location>
        <begin position="95"/>
        <end position="115"/>
    </location>
</feature>
<dbReference type="InterPro" id="IPR017452">
    <property type="entry name" value="GPCR_Rhodpsn_7TM"/>
</dbReference>
<keyword evidence="7 10" id="KW-0675">Receptor</keyword>
<dbReference type="AlphaFoldDB" id="A0A7E4UUU1"/>
<feature type="transmembrane region" description="Helical" evidence="10">
    <location>
        <begin position="47"/>
        <end position="69"/>
    </location>
</feature>
<keyword evidence="13" id="KW-1185">Reference proteome</keyword>
<keyword evidence="6 10" id="KW-0472">Membrane</keyword>
<feature type="domain" description="G-protein coupled receptors family 1 profile" evidence="12">
    <location>
        <begin position="60"/>
        <end position="351"/>
    </location>
</feature>
<organism evidence="13 14">
    <name type="scientific">Panagrellus redivivus</name>
    <name type="common">Microworm</name>
    <dbReference type="NCBI Taxonomy" id="6233"/>
    <lineage>
        <taxon>Eukaryota</taxon>
        <taxon>Metazoa</taxon>
        <taxon>Ecdysozoa</taxon>
        <taxon>Nematoda</taxon>
        <taxon>Chromadorea</taxon>
        <taxon>Rhabditida</taxon>
        <taxon>Tylenchina</taxon>
        <taxon>Panagrolaimomorpha</taxon>
        <taxon>Panagrolaimoidea</taxon>
        <taxon>Panagrolaimidae</taxon>
        <taxon>Panagrellus</taxon>
    </lineage>
</organism>
<dbReference type="PANTHER" id="PTHR24224:SF6">
    <property type="entry name" value="CARDIOACCELERATORY PEPTIDE RECEPTOR-RELATED"/>
    <property type="match status" value="1"/>
</dbReference>
<evidence type="ECO:0000256" key="9">
    <source>
        <dbReference type="ARBA" id="ARBA00023224"/>
    </source>
</evidence>
<keyword evidence="3 10" id="KW-0812">Transmembrane</keyword>
<evidence type="ECO:0000256" key="5">
    <source>
        <dbReference type="ARBA" id="ARBA00023040"/>
    </source>
</evidence>
<evidence type="ECO:0000313" key="13">
    <source>
        <dbReference type="Proteomes" id="UP000492821"/>
    </source>
</evidence>
<evidence type="ECO:0000256" key="1">
    <source>
        <dbReference type="ARBA" id="ARBA00004651"/>
    </source>
</evidence>
<dbReference type="WBParaSite" id="Pan_g13069.t1">
    <property type="protein sequence ID" value="Pan_g13069.t1"/>
    <property type="gene ID" value="Pan_g13069"/>
</dbReference>
<dbReference type="Pfam" id="PF00001">
    <property type="entry name" value="7tm_1"/>
    <property type="match status" value="1"/>
</dbReference>
<keyword evidence="5 10" id="KW-0297">G-protein coupled receptor</keyword>
<protein>
    <submittedName>
        <fullName evidence="14">G_PROTEIN_RECEP_F1_2 domain-containing protein</fullName>
    </submittedName>
</protein>
<proteinExistence type="inferred from homology"/>
<dbReference type="PROSITE" id="PS50262">
    <property type="entry name" value="G_PROTEIN_RECEP_F1_2"/>
    <property type="match status" value="1"/>
</dbReference>
<reference evidence="13" key="1">
    <citation type="journal article" date="2013" name="Genetics">
        <title>The draft genome and transcriptome of Panagrellus redivivus are shaped by the harsh demands of a free-living lifestyle.</title>
        <authorList>
            <person name="Srinivasan J."/>
            <person name="Dillman A.R."/>
            <person name="Macchietto M.G."/>
            <person name="Heikkinen L."/>
            <person name="Lakso M."/>
            <person name="Fracchia K.M."/>
            <person name="Antoshechkin I."/>
            <person name="Mortazavi A."/>
            <person name="Wong G."/>
            <person name="Sternberg P.W."/>
        </authorList>
    </citation>
    <scope>NUCLEOTIDE SEQUENCE [LARGE SCALE GENOMIC DNA]</scope>
    <source>
        <strain evidence="13">MT8872</strain>
    </source>
</reference>
<feature type="region of interest" description="Disordered" evidence="11">
    <location>
        <begin position="246"/>
        <end position="268"/>
    </location>
</feature>
<dbReference type="GO" id="GO:0005886">
    <property type="term" value="C:plasma membrane"/>
    <property type="evidence" value="ECO:0007669"/>
    <property type="project" value="UniProtKB-SubCell"/>
</dbReference>